<feature type="compositionally biased region" description="Basic and acidic residues" evidence="1">
    <location>
        <begin position="167"/>
        <end position="177"/>
    </location>
</feature>
<dbReference type="Proteomes" id="UP000245946">
    <property type="component" value="Unassembled WGS sequence"/>
</dbReference>
<feature type="compositionally biased region" description="Polar residues" evidence="1">
    <location>
        <begin position="250"/>
        <end position="269"/>
    </location>
</feature>
<protein>
    <submittedName>
        <fullName evidence="2">Uncharacterized protein</fullName>
    </submittedName>
</protein>
<evidence type="ECO:0000313" key="3">
    <source>
        <dbReference type="Proteomes" id="UP000245946"/>
    </source>
</evidence>
<dbReference type="GeneID" id="37267326"/>
<gene>
    <name evidence="2" type="ORF">FA09DRAFT_269496</name>
</gene>
<accession>A0A316Z9U3</accession>
<sequence length="467" mass="50758">MRPFVLPSTTEEPTPSAVKQRAAAGPYSRTHRSLRAGNSWYQAKAERAPEAYAEAENRMREGARRRALMLGEKLEDESGSSKVADAYQKPSKVVPEYDEEEETSRREQKARVARAMGYDLVDAPMLSLKGKERQREDVEETSHRRLKSSMKAEPASIKQHSAAHRPSARELAIERELNATSSKPDLIDLTLPSPPSASSKPARSSVAASPSMSRSILPRARSSRRTNDVTPTQLASLQSAVSLSRASLSDPTSSCYGNRQRASVMTSPSADRRLRPHKSLPDSKMSEGLFRLHVHQHIMTHFAAPTASDGSTSWTESEPDDYLVLQPAHQRKPSCPAFTAAALTEDTALSGMAERVVRVLLRRKAVSATFSTPAQATAPSDGAALRARATRLFDWTLKQLVAEGTLEQISLAAESARASASPADKLDVQVGGGVKRRLACIDSSSRKSQRLAVSAYRLVSSSASTTA</sequence>
<feature type="compositionally biased region" description="Low complexity" evidence="1">
    <location>
        <begin position="234"/>
        <end position="249"/>
    </location>
</feature>
<dbReference type="AlphaFoldDB" id="A0A316Z9U3"/>
<proteinExistence type="predicted"/>
<feature type="region of interest" description="Disordered" evidence="1">
    <location>
        <begin position="72"/>
        <end position="110"/>
    </location>
</feature>
<name>A0A316Z9U3_9BASI</name>
<feature type="compositionally biased region" description="Low complexity" evidence="1">
    <location>
        <begin position="196"/>
        <end position="215"/>
    </location>
</feature>
<reference evidence="2 3" key="1">
    <citation type="journal article" date="2018" name="Mol. Biol. Evol.">
        <title>Broad Genomic Sampling Reveals a Smut Pathogenic Ancestry of the Fungal Clade Ustilaginomycotina.</title>
        <authorList>
            <person name="Kijpornyongpan T."/>
            <person name="Mondo S.J."/>
            <person name="Barry K."/>
            <person name="Sandor L."/>
            <person name="Lee J."/>
            <person name="Lipzen A."/>
            <person name="Pangilinan J."/>
            <person name="LaButti K."/>
            <person name="Hainaut M."/>
            <person name="Henrissat B."/>
            <person name="Grigoriev I.V."/>
            <person name="Spatafora J.W."/>
            <person name="Aime M.C."/>
        </authorList>
    </citation>
    <scope>NUCLEOTIDE SEQUENCE [LARGE SCALE GENOMIC DNA]</scope>
    <source>
        <strain evidence="2 3">MCA 4186</strain>
    </source>
</reference>
<keyword evidence="3" id="KW-1185">Reference proteome</keyword>
<organism evidence="2 3">
    <name type="scientific">Tilletiopsis washingtonensis</name>
    <dbReference type="NCBI Taxonomy" id="58919"/>
    <lineage>
        <taxon>Eukaryota</taxon>
        <taxon>Fungi</taxon>
        <taxon>Dikarya</taxon>
        <taxon>Basidiomycota</taxon>
        <taxon>Ustilaginomycotina</taxon>
        <taxon>Exobasidiomycetes</taxon>
        <taxon>Entylomatales</taxon>
        <taxon>Entylomatales incertae sedis</taxon>
        <taxon>Tilletiopsis</taxon>
    </lineage>
</organism>
<evidence type="ECO:0000313" key="2">
    <source>
        <dbReference type="EMBL" id="PWN98567.1"/>
    </source>
</evidence>
<feature type="region of interest" description="Disordered" evidence="1">
    <location>
        <begin position="122"/>
        <end position="283"/>
    </location>
</feature>
<dbReference type="EMBL" id="KZ819291">
    <property type="protein sequence ID" value="PWN98567.1"/>
    <property type="molecule type" value="Genomic_DNA"/>
</dbReference>
<feature type="region of interest" description="Disordered" evidence="1">
    <location>
        <begin position="1"/>
        <end position="35"/>
    </location>
</feature>
<dbReference type="RefSeq" id="XP_025598846.1">
    <property type="nucleotide sequence ID" value="XM_025739780.1"/>
</dbReference>
<feature type="compositionally biased region" description="Basic and acidic residues" evidence="1">
    <location>
        <begin position="129"/>
        <end position="143"/>
    </location>
</feature>
<evidence type="ECO:0000256" key="1">
    <source>
        <dbReference type="SAM" id="MobiDB-lite"/>
    </source>
</evidence>